<proteinExistence type="predicted"/>
<dbReference type="AlphaFoldDB" id="A0A7U7GF17"/>
<evidence type="ECO:0000313" key="3">
    <source>
        <dbReference type="Proteomes" id="UP000019184"/>
    </source>
</evidence>
<accession>A0A7U7GF17</accession>
<protein>
    <submittedName>
        <fullName evidence="2">Uncharacterized protein</fullName>
    </submittedName>
</protein>
<evidence type="ECO:0000313" key="2">
    <source>
        <dbReference type="EMBL" id="CDH46934.1"/>
    </source>
</evidence>
<name>A0A7U7GF17_9GAMM</name>
<gene>
    <name evidence="2" type="ORF">BN874_660002</name>
</gene>
<reference evidence="2 3" key="1">
    <citation type="journal article" date="2014" name="ISME J.">
        <title>Candidatus Competibacter-lineage genomes retrieved from metagenomes reveal functional metabolic diversity.</title>
        <authorList>
            <person name="McIlroy S.J."/>
            <person name="Albertsen M."/>
            <person name="Andresen E.K."/>
            <person name="Saunders A.M."/>
            <person name="Kristiansen R."/>
            <person name="Stokholm-Bjerregaard M."/>
            <person name="Nielsen K.L."/>
            <person name="Nielsen P.H."/>
        </authorList>
    </citation>
    <scope>NUCLEOTIDE SEQUENCE [LARGE SCALE GENOMIC DNA]</scope>
    <source>
        <strain evidence="2 3">Run_B_J11</strain>
    </source>
</reference>
<keyword evidence="3" id="KW-1185">Reference proteome</keyword>
<evidence type="ECO:0000256" key="1">
    <source>
        <dbReference type="SAM" id="MobiDB-lite"/>
    </source>
</evidence>
<sequence>MGSEHSQPNFGDHRSVGGVGMSASSPRTYEDIKALSSATGRKIPDLLAMACQNDPFYIMPAQAKQAAWFAALWTQFDLPAGVHLRRIHYKLISQAAPLFMVDGRPTRTQKPAGNT</sequence>
<dbReference type="Proteomes" id="UP000019184">
    <property type="component" value="Unassembled WGS sequence"/>
</dbReference>
<comment type="caution">
    <text evidence="2">The sequence shown here is derived from an EMBL/GenBank/DDBJ whole genome shotgun (WGS) entry which is preliminary data.</text>
</comment>
<dbReference type="EMBL" id="CBTK010000283">
    <property type="protein sequence ID" value="CDH46934.1"/>
    <property type="molecule type" value="Genomic_DNA"/>
</dbReference>
<feature type="region of interest" description="Disordered" evidence="1">
    <location>
        <begin position="1"/>
        <end position="25"/>
    </location>
</feature>
<organism evidence="2 3">
    <name type="scientific">Candidatus Contendobacter odensis Run_B_J11</name>
    <dbReference type="NCBI Taxonomy" id="1400861"/>
    <lineage>
        <taxon>Bacteria</taxon>
        <taxon>Pseudomonadati</taxon>
        <taxon>Pseudomonadota</taxon>
        <taxon>Gammaproteobacteria</taxon>
        <taxon>Candidatus Competibacteraceae</taxon>
        <taxon>Candidatus Contendibacter</taxon>
    </lineage>
</organism>